<protein>
    <recommendedName>
        <fullName evidence="3">4Fe-4S ferredoxin-type domain-containing protein</fullName>
    </recommendedName>
</protein>
<dbReference type="PANTHER" id="PTHR42827:SF1">
    <property type="entry name" value="IRON-SULFUR CLUSTER-BINDING PROTEIN"/>
    <property type="match status" value="1"/>
</dbReference>
<dbReference type="Proteomes" id="UP001301797">
    <property type="component" value="Chromosome"/>
</dbReference>
<gene>
    <name evidence="1" type="ORF">F1737_04510</name>
</gene>
<name>A0AA97I3L3_9EURY</name>
<reference evidence="1 2" key="1">
    <citation type="submission" date="2019-09" db="EMBL/GenBank/DDBJ databases">
        <title>The complete genome of Methanoplanus sp. FWC-SCC4.</title>
        <authorList>
            <person name="Chen S.-C."/>
            <person name="Zhou Y.-Z."/>
            <person name="Lai M.-C."/>
        </authorList>
    </citation>
    <scope>NUCLEOTIDE SEQUENCE [LARGE SCALE GENOMIC DNA]</scope>
    <source>
        <strain evidence="1 2">FWC-SCC4</strain>
    </source>
</reference>
<keyword evidence="2" id="KW-1185">Reference proteome</keyword>
<proteinExistence type="predicted"/>
<dbReference type="PANTHER" id="PTHR42827">
    <property type="entry name" value="IRON-SULFUR CLUSTER-BINDING PROTEIN-RELATED"/>
    <property type="match status" value="1"/>
</dbReference>
<dbReference type="RefSeq" id="WP_317137590.1">
    <property type="nucleotide sequence ID" value="NZ_CP043875.1"/>
</dbReference>
<organism evidence="1 2">
    <name type="scientific">Methanochimaera problematica</name>
    <dbReference type="NCBI Taxonomy" id="2609417"/>
    <lineage>
        <taxon>Archaea</taxon>
        <taxon>Methanobacteriati</taxon>
        <taxon>Methanobacteriota</taxon>
        <taxon>Stenosarchaea group</taxon>
        <taxon>Methanomicrobia</taxon>
        <taxon>Methanomicrobiales</taxon>
        <taxon>Methanomicrobiaceae</taxon>
        <taxon>Methanochimaera</taxon>
    </lineage>
</organism>
<dbReference type="AlphaFoldDB" id="A0AA97I3L3"/>
<evidence type="ECO:0000313" key="2">
    <source>
        <dbReference type="Proteomes" id="UP001301797"/>
    </source>
</evidence>
<evidence type="ECO:0000313" key="1">
    <source>
        <dbReference type="EMBL" id="WOF16016.1"/>
    </source>
</evidence>
<dbReference type="GeneID" id="85229411"/>
<accession>A0AA97I3L3</accession>
<sequence length="226" mass="25059">MSVADEAIKKAVDLGATVAGFVPAKKLKNCPSALSAGPQGFQNFTGSIMVLGLYHDPDCPEMDLWEEGRSTKGDRMLHRMTKELCRWLKDVHGIDAHDIPYQVHNAGIYLKDAAILAGLGCIGKNNLVIVRGYGPKIRFRALWADLKTPEPSIQQQPNFCDVCSAPCHVNCPMNAFFDGKYHREKCLKRIDVNKKTAYKNSLETGSKKQIDHCRICELVCPGGQKE</sequence>
<evidence type="ECO:0008006" key="3">
    <source>
        <dbReference type="Google" id="ProtNLM"/>
    </source>
</evidence>
<dbReference type="KEGG" id="mefw:F1737_04510"/>
<dbReference type="EMBL" id="CP043875">
    <property type="protein sequence ID" value="WOF16016.1"/>
    <property type="molecule type" value="Genomic_DNA"/>
</dbReference>